<proteinExistence type="inferred from homology"/>
<evidence type="ECO:0000256" key="12">
    <source>
        <dbReference type="ARBA" id="ARBA00023236"/>
    </source>
</evidence>
<keyword evidence="6 13" id="KW-0378">Hydrolase</keyword>
<feature type="active site" description="For autocatalytic cleavage activity" evidence="13">
    <location>
        <position position="348"/>
    </location>
</feature>
<comment type="catalytic activity">
    <reaction evidence="13">
        <text>Hydrolysis of Ala-|-Gly bond in repressor LexA.</text>
        <dbReference type="EC" id="3.4.21.88"/>
    </reaction>
</comment>
<dbReference type="GO" id="GO:0006508">
    <property type="term" value="P:proteolysis"/>
    <property type="evidence" value="ECO:0007669"/>
    <property type="project" value="InterPro"/>
</dbReference>
<dbReference type="EC" id="3.4.21.88" evidence="13"/>
<dbReference type="GO" id="GO:0004252">
    <property type="term" value="F:serine-type endopeptidase activity"/>
    <property type="evidence" value="ECO:0007669"/>
    <property type="project" value="UniProtKB-UniRule"/>
</dbReference>
<keyword evidence="4 13" id="KW-0235">DNA replication</keyword>
<keyword evidence="10 13" id="KW-0804">Transcription</keyword>
<feature type="region of interest" description="Disordered" evidence="15">
    <location>
        <begin position="1"/>
        <end position="161"/>
    </location>
</feature>
<dbReference type="GO" id="GO:0045892">
    <property type="term" value="P:negative regulation of DNA-templated transcription"/>
    <property type="evidence" value="ECO:0007669"/>
    <property type="project" value="UniProtKB-UniRule"/>
</dbReference>
<dbReference type="Proteomes" id="UP000612585">
    <property type="component" value="Unassembled WGS sequence"/>
</dbReference>
<dbReference type="SUPFAM" id="SSF46785">
    <property type="entry name" value="Winged helix' DNA-binding domain"/>
    <property type="match status" value="1"/>
</dbReference>
<dbReference type="InterPro" id="IPR050077">
    <property type="entry name" value="LexA_repressor"/>
</dbReference>
<keyword evidence="11 13" id="KW-0234">DNA repair</keyword>
<dbReference type="Gene3D" id="2.10.109.10">
    <property type="entry name" value="Umud Fragment, subunit A"/>
    <property type="match status" value="1"/>
</dbReference>
<name>A0A8J3Z073_9ACTN</name>
<evidence type="ECO:0000256" key="8">
    <source>
        <dbReference type="ARBA" id="ARBA00023015"/>
    </source>
</evidence>
<dbReference type="CDD" id="cd06529">
    <property type="entry name" value="S24_LexA-like"/>
    <property type="match status" value="1"/>
</dbReference>
<keyword evidence="7 13" id="KW-0068">Autocatalytic cleavage</keyword>
<dbReference type="GO" id="GO:0006281">
    <property type="term" value="P:DNA repair"/>
    <property type="evidence" value="ECO:0007669"/>
    <property type="project" value="UniProtKB-UniRule"/>
</dbReference>
<dbReference type="InterPro" id="IPR036286">
    <property type="entry name" value="LexA/Signal_pep-like_sf"/>
</dbReference>
<dbReference type="PANTHER" id="PTHR33516">
    <property type="entry name" value="LEXA REPRESSOR"/>
    <property type="match status" value="1"/>
</dbReference>
<evidence type="ECO:0000256" key="11">
    <source>
        <dbReference type="ARBA" id="ARBA00023204"/>
    </source>
</evidence>
<evidence type="ECO:0000256" key="3">
    <source>
        <dbReference type="ARBA" id="ARBA00022491"/>
    </source>
</evidence>
<evidence type="ECO:0000256" key="4">
    <source>
        <dbReference type="ARBA" id="ARBA00022705"/>
    </source>
</evidence>
<evidence type="ECO:0000256" key="13">
    <source>
        <dbReference type="HAMAP-Rule" id="MF_00015"/>
    </source>
</evidence>
<keyword evidence="8 13" id="KW-0805">Transcription regulation</keyword>
<dbReference type="InterPro" id="IPR006197">
    <property type="entry name" value="Peptidase_S24_LexA"/>
</dbReference>
<keyword evidence="3 13" id="KW-0678">Repressor</keyword>
<evidence type="ECO:0000256" key="2">
    <source>
        <dbReference type="ARBA" id="ARBA00011738"/>
    </source>
</evidence>
<feature type="domain" description="Peptidase S24/S26A/S26B/S26C" evidence="16">
    <location>
        <begin position="269"/>
        <end position="381"/>
    </location>
</feature>
<evidence type="ECO:0000256" key="15">
    <source>
        <dbReference type="SAM" id="MobiDB-lite"/>
    </source>
</evidence>
<evidence type="ECO:0000256" key="10">
    <source>
        <dbReference type="ARBA" id="ARBA00023163"/>
    </source>
</evidence>
<dbReference type="HAMAP" id="MF_00015">
    <property type="entry name" value="LexA"/>
    <property type="match status" value="1"/>
</dbReference>
<evidence type="ECO:0000256" key="9">
    <source>
        <dbReference type="ARBA" id="ARBA00023125"/>
    </source>
</evidence>
<comment type="similarity">
    <text evidence="1 13 14">Belongs to the peptidase S24 family.</text>
</comment>
<dbReference type="InterPro" id="IPR006200">
    <property type="entry name" value="LexA"/>
</dbReference>
<evidence type="ECO:0000256" key="5">
    <source>
        <dbReference type="ARBA" id="ARBA00022763"/>
    </source>
</evidence>
<feature type="DNA-binding region" description="H-T-H motif" evidence="13">
    <location>
        <begin position="204"/>
        <end position="224"/>
    </location>
</feature>
<dbReference type="InterPro" id="IPR006199">
    <property type="entry name" value="LexA_DNA-bd_dom"/>
</dbReference>
<accession>A0A8J3Z073</accession>
<feature type="compositionally biased region" description="Low complexity" evidence="15">
    <location>
        <begin position="67"/>
        <end position="147"/>
    </location>
</feature>
<reference evidence="18" key="1">
    <citation type="submission" date="2021-01" db="EMBL/GenBank/DDBJ databases">
        <title>Whole genome shotgun sequence of Virgisporangium aurantiacum NBRC 16421.</title>
        <authorList>
            <person name="Komaki H."/>
            <person name="Tamura T."/>
        </authorList>
    </citation>
    <scope>NUCLEOTIDE SEQUENCE</scope>
    <source>
        <strain evidence="18">NBRC 16421</strain>
    </source>
</reference>
<dbReference type="Pfam" id="PF01726">
    <property type="entry name" value="LexA_DNA_bind"/>
    <property type="match status" value="1"/>
</dbReference>
<feature type="compositionally biased region" description="Low complexity" evidence="15">
    <location>
        <begin position="46"/>
        <end position="60"/>
    </location>
</feature>
<dbReference type="EMBL" id="BOPG01000003">
    <property type="protein sequence ID" value="GIJ52881.1"/>
    <property type="molecule type" value="Genomic_DNA"/>
</dbReference>
<evidence type="ECO:0000256" key="6">
    <source>
        <dbReference type="ARBA" id="ARBA00022801"/>
    </source>
</evidence>
<keyword evidence="19" id="KW-1185">Reference proteome</keyword>
<keyword evidence="12 13" id="KW-0742">SOS response</keyword>
<comment type="caution">
    <text evidence="18">The sequence shown here is derived from an EMBL/GenBank/DDBJ whole genome shotgun (WGS) entry which is preliminary data.</text>
</comment>
<feature type="active site" description="For autocatalytic cleavage activity" evidence="13">
    <location>
        <position position="311"/>
    </location>
</feature>
<sequence length="387" mass="39916">MTADDRAAGAQSRGVPHPGAPQPGSAERGQRPDGAQAGPSAKSETAARPAGTTAGTTAGPSGKSETAARSAGTTAGRATTGRIAAAGSTPAVQAAASPSATGRAANRSAARAAPAAPGRAPAQGTGPAAVPATPAASGAGSARSSGSRPRKSNRQRGGEQEIRAVTAVVSAFPDLFASDLTARQQRILEFIRSWVERYGYPPSVREIGEAVGLVSPSSVAYQLKVLEGKGYLRRDPNRPRAVDVRPPSELVNEDEEAIRSARPAPAFVPVLGRIAAGGPILAEQAVEDVFPLPRELVGEGTLFLLQVKGDSMLDAAICDGDWVVVRQQPTANNGEIVAAMLEGEATVKTYRRRDGHVWLMPQNPAFEPINGDQATIMGRVVAVLRRI</sequence>
<dbReference type="InterPro" id="IPR015927">
    <property type="entry name" value="Peptidase_S24_S26A/B/C"/>
</dbReference>
<dbReference type="InterPro" id="IPR039418">
    <property type="entry name" value="LexA-like"/>
</dbReference>
<feature type="domain" description="LexA repressor DNA-binding" evidence="17">
    <location>
        <begin position="178"/>
        <end position="241"/>
    </location>
</feature>
<comment type="function">
    <text evidence="13">Represses a number of genes involved in the response to DNA damage (SOS response), including recA and lexA. In the presence of single-stranded DNA, RecA interacts with LexA causing an autocatalytic cleavage which disrupts the DNA-binding part of LexA, leading to derepression of the SOS regulon and eventually DNA repair.</text>
</comment>
<organism evidence="18 19">
    <name type="scientific">Virgisporangium aurantiacum</name>
    <dbReference type="NCBI Taxonomy" id="175570"/>
    <lineage>
        <taxon>Bacteria</taxon>
        <taxon>Bacillati</taxon>
        <taxon>Actinomycetota</taxon>
        <taxon>Actinomycetes</taxon>
        <taxon>Micromonosporales</taxon>
        <taxon>Micromonosporaceae</taxon>
        <taxon>Virgisporangium</taxon>
    </lineage>
</organism>
<dbReference type="Gene3D" id="1.10.10.10">
    <property type="entry name" value="Winged helix-like DNA-binding domain superfamily/Winged helix DNA-binding domain"/>
    <property type="match status" value="1"/>
</dbReference>
<dbReference type="SUPFAM" id="SSF51306">
    <property type="entry name" value="LexA/Signal peptidase"/>
    <property type="match status" value="1"/>
</dbReference>
<evidence type="ECO:0000256" key="1">
    <source>
        <dbReference type="ARBA" id="ARBA00007484"/>
    </source>
</evidence>
<evidence type="ECO:0000259" key="16">
    <source>
        <dbReference type="Pfam" id="PF00717"/>
    </source>
</evidence>
<dbReference type="GO" id="GO:0009432">
    <property type="term" value="P:SOS response"/>
    <property type="evidence" value="ECO:0007669"/>
    <property type="project" value="UniProtKB-UniRule"/>
</dbReference>
<dbReference type="InterPro" id="IPR036390">
    <property type="entry name" value="WH_DNA-bd_sf"/>
</dbReference>
<protein>
    <recommendedName>
        <fullName evidence="13">LexA repressor</fullName>
        <ecNumber evidence="13">3.4.21.88</ecNumber>
    </recommendedName>
</protein>
<dbReference type="PANTHER" id="PTHR33516:SF2">
    <property type="entry name" value="LEXA REPRESSOR-RELATED"/>
    <property type="match status" value="1"/>
</dbReference>
<dbReference type="GO" id="GO:0003677">
    <property type="term" value="F:DNA binding"/>
    <property type="evidence" value="ECO:0007669"/>
    <property type="project" value="UniProtKB-UniRule"/>
</dbReference>
<keyword evidence="9 13" id="KW-0238">DNA-binding</keyword>
<dbReference type="FunFam" id="1.10.10.10:FF:000009">
    <property type="entry name" value="LexA repressor"/>
    <property type="match status" value="1"/>
</dbReference>
<keyword evidence="5 13" id="KW-0227">DNA damage</keyword>
<evidence type="ECO:0000256" key="7">
    <source>
        <dbReference type="ARBA" id="ARBA00022813"/>
    </source>
</evidence>
<comment type="subunit">
    <text evidence="2 13">Homodimer.</text>
</comment>
<dbReference type="InterPro" id="IPR036388">
    <property type="entry name" value="WH-like_DNA-bd_sf"/>
</dbReference>
<evidence type="ECO:0000256" key="14">
    <source>
        <dbReference type="RuleBase" id="RU003991"/>
    </source>
</evidence>
<evidence type="ECO:0000313" key="19">
    <source>
        <dbReference type="Proteomes" id="UP000612585"/>
    </source>
</evidence>
<dbReference type="FunFam" id="2.10.109.10:FF:000001">
    <property type="entry name" value="LexA repressor"/>
    <property type="match status" value="1"/>
</dbReference>
<evidence type="ECO:0000313" key="18">
    <source>
        <dbReference type="EMBL" id="GIJ52881.1"/>
    </source>
</evidence>
<feature type="site" description="Cleavage; by autolysis" evidence="13">
    <location>
        <begin position="276"/>
        <end position="277"/>
    </location>
</feature>
<dbReference type="AlphaFoldDB" id="A0A8J3Z073"/>
<dbReference type="Pfam" id="PF00717">
    <property type="entry name" value="Peptidase_S24"/>
    <property type="match status" value="1"/>
</dbReference>
<dbReference type="PRINTS" id="PR00726">
    <property type="entry name" value="LEXASERPTASE"/>
</dbReference>
<dbReference type="GO" id="GO:0006260">
    <property type="term" value="P:DNA replication"/>
    <property type="evidence" value="ECO:0007669"/>
    <property type="project" value="UniProtKB-UniRule"/>
</dbReference>
<evidence type="ECO:0000259" key="17">
    <source>
        <dbReference type="Pfam" id="PF01726"/>
    </source>
</evidence>
<dbReference type="NCBIfam" id="TIGR00498">
    <property type="entry name" value="lexA"/>
    <property type="match status" value="1"/>
</dbReference>
<gene>
    <name evidence="13" type="primary">lexA</name>
    <name evidence="18" type="ORF">Vau01_003970</name>
</gene>